<sequence>MNDLIETQSDLDPSSDLMIETADSGAIFESPTISRLPIDQRPKPSTVCETCPAAIWYVLPRELRCYCRAMHVLVYSDQEKNVLTACDGREMALEQMMAQQAE</sequence>
<evidence type="ECO:0000313" key="2">
    <source>
        <dbReference type="Proteomes" id="UP001156702"/>
    </source>
</evidence>
<evidence type="ECO:0008006" key="3">
    <source>
        <dbReference type="Google" id="ProtNLM"/>
    </source>
</evidence>
<proteinExistence type="predicted"/>
<dbReference type="EMBL" id="BSOP01000071">
    <property type="protein sequence ID" value="GLR55193.1"/>
    <property type="molecule type" value="Genomic_DNA"/>
</dbReference>
<protein>
    <recommendedName>
        <fullName evidence="3">Conjugal transfer protein TraH</fullName>
    </recommendedName>
</protein>
<reference evidence="2" key="1">
    <citation type="journal article" date="2019" name="Int. J. Syst. Evol. Microbiol.">
        <title>The Global Catalogue of Microorganisms (GCM) 10K type strain sequencing project: providing services to taxonomists for standard genome sequencing and annotation.</title>
        <authorList>
            <consortium name="The Broad Institute Genomics Platform"/>
            <consortium name="The Broad Institute Genome Sequencing Center for Infectious Disease"/>
            <person name="Wu L."/>
            <person name="Ma J."/>
        </authorList>
    </citation>
    <scope>NUCLEOTIDE SEQUENCE [LARGE SCALE GENOMIC DNA]</scope>
    <source>
        <strain evidence="2">NBRC 102122</strain>
    </source>
</reference>
<dbReference type="Proteomes" id="UP001156702">
    <property type="component" value="Unassembled WGS sequence"/>
</dbReference>
<keyword evidence="2" id="KW-1185">Reference proteome</keyword>
<gene>
    <name evidence="1" type="ORF">GCM10007923_64150</name>
</gene>
<organism evidence="1 2">
    <name type="scientific">Shinella yambaruensis</name>
    <dbReference type="NCBI Taxonomy" id="415996"/>
    <lineage>
        <taxon>Bacteria</taxon>
        <taxon>Pseudomonadati</taxon>
        <taxon>Pseudomonadota</taxon>
        <taxon>Alphaproteobacteria</taxon>
        <taxon>Hyphomicrobiales</taxon>
        <taxon>Rhizobiaceae</taxon>
        <taxon>Shinella</taxon>
    </lineage>
</organism>
<name>A0ABQ5ZR85_9HYPH</name>
<evidence type="ECO:0000313" key="1">
    <source>
        <dbReference type="EMBL" id="GLR55193.1"/>
    </source>
</evidence>
<comment type="caution">
    <text evidence="1">The sequence shown here is derived from an EMBL/GenBank/DDBJ whole genome shotgun (WGS) entry which is preliminary data.</text>
</comment>
<accession>A0ABQ5ZR85</accession>